<evidence type="ECO:0000256" key="1">
    <source>
        <dbReference type="SAM" id="SignalP"/>
    </source>
</evidence>
<dbReference type="AlphaFoldDB" id="A0AAT9FKN2"/>
<organism evidence="2">
    <name type="scientific">Oceaniferula spumae</name>
    <dbReference type="NCBI Taxonomy" id="2979115"/>
    <lineage>
        <taxon>Bacteria</taxon>
        <taxon>Pseudomonadati</taxon>
        <taxon>Verrucomicrobiota</taxon>
        <taxon>Verrucomicrobiia</taxon>
        <taxon>Verrucomicrobiales</taxon>
        <taxon>Verrucomicrobiaceae</taxon>
        <taxon>Oceaniferula</taxon>
    </lineage>
</organism>
<gene>
    <name evidence="2" type="ORF">NT6N_15650</name>
</gene>
<name>A0AAT9FKN2_9BACT</name>
<dbReference type="KEGG" id="osu:NT6N_15650"/>
<accession>A0AAT9FKN2</accession>
<evidence type="ECO:0000313" key="2">
    <source>
        <dbReference type="EMBL" id="BDS06525.1"/>
    </source>
</evidence>
<keyword evidence="1" id="KW-0732">Signal</keyword>
<feature type="chain" id="PRO_5043905292" evidence="1">
    <location>
        <begin position="18"/>
        <end position="166"/>
    </location>
</feature>
<sequence length="166" mass="18749">MKLIVLTIALITTCAHTSETMQDGAKYKQALTEAVKSADQIVIMEHSHSDDFRRANIKAPEKNVIYKKASLNAAQTKLLLSDLEKMPGTTKSKFAACIFWPHHTIQFYKKKKLLSSIELCYHCDDSEWSSTKLVPPAKLLPTLSQTLKRLGMSTERNWVALTNRVN</sequence>
<proteinExistence type="predicted"/>
<protein>
    <submittedName>
        <fullName evidence="2">Uncharacterized protein</fullName>
    </submittedName>
</protein>
<feature type="signal peptide" evidence="1">
    <location>
        <begin position="1"/>
        <end position="17"/>
    </location>
</feature>
<dbReference type="EMBL" id="AP026866">
    <property type="protein sequence ID" value="BDS06525.1"/>
    <property type="molecule type" value="Genomic_DNA"/>
</dbReference>
<reference evidence="2" key="1">
    <citation type="submission" date="2024-07" db="EMBL/GenBank/DDBJ databases">
        <title>Complete genome sequence of Verrucomicrobiaceae bacterium NT6N.</title>
        <authorList>
            <person name="Huang C."/>
            <person name="Takami H."/>
            <person name="Hamasaki K."/>
        </authorList>
    </citation>
    <scope>NUCLEOTIDE SEQUENCE</scope>
    <source>
        <strain evidence="2">NT6N</strain>
    </source>
</reference>